<name>A0A1K1LGF1_9BACT</name>
<accession>A0A1K1LGF1</accession>
<dbReference type="SUPFAM" id="SSF52402">
    <property type="entry name" value="Adenine nucleotide alpha hydrolases-like"/>
    <property type="match status" value="1"/>
</dbReference>
<dbReference type="OrthoDB" id="9776919at2"/>
<dbReference type="Proteomes" id="UP000186323">
    <property type="component" value="Chromosome I"/>
</dbReference>
<dbReference type="InterPro" id="IPR014729">
    <property type="entry name" value="Rossmann-like_a/b/a_fold"/>
</dbReference>
<evidence type="ECO:0000313" key="1">
    <source>
        <dbReference type="EMBL" id="SFV73789.1"/>
    </source>
</evidence>
<reference evidence="2" key="1">
    <citation type="submission" date="2016-10" db="EMBL/GenBank/DDBJ databases">
        <authorList>
            <person name="Wegmann U."/>
        </authorList>
    </citation>
    <scope>NUCLEOTIDE SEQUENCE [LARGE SCALE GENOMIC DNA]</scope>
</reference>
<gene>
    <name evidence="1" type="ORF">DESPIGER_1965</name>
</gene>
<dbReference type="AlphaFoldDB" id="A0A1K1LGF1"/>
<dbReference type="EMBL" id="LT630450">
    <property type="protein sequence ID" value="SFV73789.1"/>
    <property type="molecule type" value="Genomic_DNA"/>
</dbReference>
<dbReference type="PANTHER" id="PTHR43169">
    <property type="entry name" value="EXSB FAMILY PROTEIN"/>
    <property type="match status" value="1"/>
</dbReference>
<organism evidence="1 2">
    <name type="scientific">Desulfovibrio piger</name>
    <dbReference type="NCBI Taxonomy" id="901"/>
    <lineage>
        <taxon>Bacteria</taxon>
        <taxon>Pseudomonadati</taxon>
        <taxon>Thermodesulfobacteriota</taxon>
        <taxon>Desulfovibrionia</taxon>
        <taxon>Desulfovibrionales</taxon>
        <taxon>Desulfovibrionaceae</taxon>
        <taxon>Desulfovibrio</taxon>
    </lineage>
</organism>
<dbReference type="PANTHER" id="PTHR43169:SF2">
    <property type="entry name" value="NAD_GMP SYNTHASE DOMAIN-CONTAINING PROTEIN"/>
    <property type="match status" value="1"/>
</dbReference>
<proteinExistence type="predicted"/>
<dbReference type="RefSeq" id="WP_072336001.1">
    <property type="nucleotide sequence ID" value="NZ_LT630450.1"/>
</dbReference>
<dbReference type="Gene3D" id="3.40.50.620">
    <property type="entry name" value="HUPs"/>
    <property type="match status" value="1"/>
</dbReference>
<dbReference type="KEGG" id="dpg:DESPIGER_1965"/>
<keyword evidence="2" id="KW-1185">Reference proteome</keyword>
<sequence>MVAPEARWQALLPVLRPWPLAVAFSGGLDSRFLCFALRRAGCDVLALHATGPHVPQAESAAARRWARAQGLPLREVRHDPLSLPDVAVNSRERCYACKRALMRRLREALAAAGGCRILCDGSNADDLTTFRPGQRAVREAGVLSPLALAGLRKQELRDLGAAWGLDDPQQAARPCLLTRLAYGMHPGPALLSRLAAAEADLAALPGLGDFRLRLTPEPVLQVAALPDGLRPRVMRVLDTHGFGGAEIVEGTVSGFFDR</sequence>
<dbReference type="InterPro" id="IPR052188">
    <property type="entry name" value="Ni-pincer_cofactor_biosynth"/>
</dbReference>
<evidence type="ECO:0000313" key="2">
    <source>
        <dbReference type="Proteomes" id="UP000186323"/>
    </source>
</evidence>
<protein>
    <submittedName>
        <fullName evidence="1">ATP-utilizing enzymes of the PP-loop superfamily</fullName>
    </submittedName>
</protein>